<dbReference type="PRINTS" id="PR01790">
    <property type="entry name" value="SMP30FAMILY"/>
</dbReference>
<dbReference type="Gene3D" id="2.120.10.30">
    <property type="entry name" value="TolB, C-terminal domain"/>
    <property type="match status" value="1"/>
</dbReference>
<feature type="binding site" evidence="3">
    <location>
        <position position="194"/>
    </location>
    <ligand>
        <name>a divalent metal cation</name>
        <dbReference type="ChEBI" id="CHEBI:60240"/>
    </ligand>
</feature>
<evidence type="ECO:0000256" key="1">
    <source>
        <dbReference type="ARBA" id="ARBA00008853"/>
    </source>
</evidence>
<evidence type="ECO:0000256" key="3">
    <source>
        <dbReference type="PIRSR" id="PIRSR605511-2"/>
    </source>
</evidence>
<feature type="binding site" evidence="3">
    <location>
        <position position="99"/>
    </location>
    <ligand>
        <name>substrate</name>
    </ligand>
</feature>
<comment type="caution">
    <text evidence="5">The sequence shown here is derived from an EMBL/GenBank/DDBJ whole genome shotgun (WGS) entry which is preliminary data.</text>
</comment>
<protein>
    <submittedName>
        <fullName evidence="5">Gluconolactonase</fullName>
    </submittedName>
</protein>
<name>A0A8J3DUV0_9HYPH</name>
<dbReference type="InterPro" id="IPR011042">
    <property type="entry name" value="6-blade_b-propeller_TolB-like"/>
</dbReference>
<dbReference type="SUPFAM" id="SSF63829">
    <property type="entry name" value="Calcium-dependent phosphotriesterase"/>
    <property type="match status" value="1"/>
</dbReference>
<dbReference type="RefSeq" id="WP_189506981.1">
    <property type="nucleotide sequence ID" value="NZ_BMZQ01000005.1"/>
</dbReference>
<keyword evidence="3" id="KW-0479">Metal-binding</keyword>
<evidence type="ECO:0000313" key="5">
    <source>
        <dbReference type="EMBL" id="GHD22847.1"/>
    </source>
</evidence>
<reference evidence="5" key="1">
    <citation type="journal article" date="2014" name="Int. J. Syst. Evol. Microbiol.">
        <title>Complete genome sequence of Corynebacterium casei LMG S-19264T (=DSM 44701T), isolated from a smear-ripened cheese.</title>
        <authorList>
            <consortium name="US DOE Joint Genome Institute (JGI-PGF)"/>
            <person name="Walter F."/>
            <person name="Albersmeier A."/>
            <person name="Kalinowski J."/>
            <person name="Ruckert C."/>
        </authorList>
    </citation>
    <scope>NUCLEOTIDE SEQUENCE</scope>
    <source>
        <strain evidence="5">KCTC 42249</strain>
    </source>
</reference>
<keyword evidence="3" id="KW-0862">Zinc</keyword>
<dbReference type="InterPro" id="IPR013658">
    <property type="entry name" value="SGL"/>
</dbReference>
<organism evidence="5 6">
    <name type="scientific">Tianweitania populi</name>
    <dbReference type="NCBI Taxonomy" id="1607949"/>
    <lineage>
        <taxon>Bacteria</taxon>
        <taxon>Pseudomonadati</taxon>
        <taxon>Pseudomonadota</taxon>
        <taxon>Alphaproteobacteria</taxon>
        <taxon>Hyphomicrobiales</taxon>
        <taxon>Phyllobacteriaceae</taxon>
        <taxon>Tianweitania</taxon>
    </lineage>
</organism>
<feature type="binding site" evidence="3">
    <location>
        <position position="144"/>
    </location>
    <ligand>
        <name>a divalent metal cation</name>
        <dbReference type="ChEBI" id="CHEBI:60240"/>
    </ligand>
</feature>
<dbReference type="InterPro" id="IPR005511">
    <property type="entry name" value="SMP-30"/>
</dbReference>
<feature type="domain" description="SMP-30/Gluconolactonase/LRE-like region" evidence="4">
    <location>
        <begin position="14"/>
        <end position="253"/>
    </location>
</feature>
<feature type="binding site" evidence="3">
    <location>
        <position position="16"/>
    </location>
    <ligand>
        <name>a divalent metal cation</name>
        <dbReference type="ChEBI" id="CHEBI:60240"/>
    </ligand>
</feature>
<feature type="active site" description="Proton donor/acceptor" evidence="2">
    <location>
        <position position="194"/>
    </location>
</feature>
<keyword evidence="6" id="KW-1185">Reference proteome</keyword>
<dbReference type="GO" id="GO:0005509">
    <property type="term" value="F:calcium ion binding"/>
    <property type="evidence" value="ECO:0007669"/>
    <property type="project" value="TreeGrafter"/>
</dbReference>
<comment type="cofactor">
    <cofactor evidence="3">
        <name>Zn(2+)</name>
        <dbReference type="ChEBI" id="CHEBI:29105"/>
    </cofactor>
    <text evidence="3">Binds 1 divalent metal cation per subunit.</text>
</comment>
<dbReference type="PANTHER" id="PTHR10907:SF47">
    <property type="entry name" value="REGUCALCIN"/>
    <property type="match status" value="1"/>
</dbReference>
<evidence type="ECO:0000259" key="4">
    <source>
        <dbReference type="Pfam" id="PF08450"/>
    </source>
</evidence>
<dbReference type="Pfam" id="PF08450">
    <property type="entry name" value="SGL"/>
    <property type="match status" value="1"/>
</dbReference>
<accession>A0A8J3DUV0</accession>
<proteinExistence type="inferred from homology"/>
<gene>
    <name evidence="5" type="ORF">GCM10016234_37510</name>
</gene>
<dbReference type="EMBL" id="BMZQ01000005">
    <property type="protein sequence ID" value="GHD22847.1"/>
    <property type="molecule type" value="Genomic_DNA"/>
</dbReference>
<dbReference type="Proteomes" id="UP000630142">
    <property type="component" value="Unassembled WGS sequence"/>
</dbReference>
<dbReference type="AlphaFoldDB" id="A0A8J3DUV0"/>
<dbReference type="GO" id="GO:0004341">
    <property type="term" value="F:gluconolactonase activity"/>
    <property type="evidence" value="ECO:0007669"/>
    <property type="project" value="TreeGrafter"/>
</dbReference>
<dbReference type="GO" id="GO:0019853">
    <property type="term" value="P:L-ascorbic acid biosynthetic process"/>
    <property type="evidence" value="ECO:0007669"/>
    <property type="project" value="TreeGrafter"/>
</dbReference>
<dbReference type="PANTHER" id="PTHR10907">
    <property type="entry name" value="REGUCALCIN"/>
    <property type="match status" value="1"/>
</dbReference>
<feature type="binding site" evidence="3">
    <location>
        <position position="97"/>
    </location>
    <ligand>
        <name>substrate</name>
    </ligand>
</feature>
<comment type="similarity">
    <text evidence="1">Belongs to the SMP-30/CGR1 family.</text>
</comment>
<evidence type="ECO:0000313" key="6">
    <source>
        <dbReference type="Proteomes" id="UP000630142"/>
    </source>
</evidence>
<sequence>MIQAELYDDRACLLGEGPLWHPERKQLFWFDILNHKLLSRDGDEPLEWQFDRTVSAAGWIDRDTLLVAAADALLRFDLVSGHYEPIVELENDQPDNRSNDGGTDPWGGFWIGTMGRKGQHKRGSIYRYYRGQLRRLVPDVTITNAISFAPDGSYAFFADTREQFVWKQVLDEHGWPKGEPSVFLDLRAEDLNPDGAAVDAEGRLWVAQWGASRVACYDQGGTLTEVVTAPASQTSCPAFGGADLSTLFMTTARENLAPEALANEGLAGSVFKAELGIRGQAAHRVVV</sequence>
<evidence type="ECO:0000256" key="2">
    <source>
        <dbReference type="PIRSR" id="PIRSR605511-1"/>
    </source>
</evidence>
<reference evidence="5" key="2">
    <citation type="submission" date="2020-09" db="EMBL/GenBank/DDBJ databases">
        <authorList>
            <person name="Sun Q."/>
            <person name="Kim S."/>
        </authorList>
    </citation>
    <scope>NUCLEOTIDE SEQUENCE</scope>
    <source>
        <strain evidence="5">KCTC 42249</strain>
    </source>
</reference>